<sequence>MTKSLTAMAIVKLRDDDKLRLDDPVHQYIPELRATNLLTSDAPTITIRHLLTQTAGMPEDDPWADRQLALTDAELLTMLSKGISLSNPPDITWEYNNIGFAMLGRIIAEYAEAPPEQLARGYRWEHGQFSEERLLHDGAYGAMGGLISSIEDFCKYISYHLQAWPPRTGPDYGPLRRSSLREMQHPSSFIELISKKHRSCPVTSAYGYGLVWSKDFDGLVSVSHSGGLPGFGSNWTILPEHGIGLVSYANCTYAHLDLVNAMIIDEVVTLADLTRRQLPVPKTLAERKQQIITLLLNGNWNIDDIQLPLIFAENFFLDQSLELRKKNSQELFNRAGTILNVGELIPKNQLRGRFDIE</sequence>
<reference evidence="2" key="1">
    <citation type="submission" date="2021-02" db="EMBL/GenBank/DDBJ databases">
        <authorList>
            <person name="Nowell W R."/>
        </authorList>
    </citation>
    <scope>NUCLEOTIDE SEQUENCE</scope>
</reference>
<organism evidence="2 4">
    <name type="scientific">Didymodactylos carnosus</name>
    <dbReference type="NCBI Taxonomy" id="1234261"/>
    <lineage>
        <taxon>Eukaryota</taxon>
        <taxon>Metazoa</taxon>
        <taxon>Spiralia</taxon>
        <taxon>Gnathifera</taxon>
        <taxon>Rotifera</taxon>
        <taxon>Eurotatoria</taxon>
        <taxon>Bdelloidea</taxon>
        <taxon>Philodinida</taxon>
        <taxon>Philodinidae</taxon>
        <taxon>Didymodactylos</taxon>
    </lineage>
</organism>
<dbReference type="InterPro" id="IPR050491">
    <property type="entry name" value="AmpC-like"/>
</dbReference>
<dbReference type="SUPFAM" id="SSF56601">
    <property type="entry name" value="beta-lactamase/transpeptidase-like"/>
    <property type="match status" value="1"/>
</dbReference>
<dbReference type="EMBL" id="CAJNOK010033189">
    <property type="protein sequence ID" value="CAF1491830.1"/>
    <property type="molecule type" value="Genomic_DNA"/>
</dbReference>
<dbReference type="PANTHER" id="PTHR46825:SF9">
    <property type="entry name" value="BETA-LACTAMASE-RELATED DOMAIN-CONTAINING PROTEIN"/>
    <property type="match status" value="1"/>
</dbReference>
<dbReference type="PANTHER" id="PTHR46825">
    <property type="entry name" value="D-ALANYL-D-ALANINE-CARBOXYPEPTIDASE/ENDOPEPTIDASE AMPH"/>
    <property type="match status" value="1"/>
</dbReference>
<dbReference type="Pfam" id="PF00144">
    <property type="entry name" value="Beta-lactamase"/>
    <property type="match status" value="1"/>
</dbReference>
<comment type="caution">
    <text evidence="2">The sequence shown here is derived from an EMBL/GenBank/DDBJ whole genome shotgun (WGS) entry which is preliminary data.</text>
</comment>
<name>A0A8S2FKA3_9BILA</name>
<evidence type="ECO:0000313" key="2">
    <source>
        <dbReference type="EMBL" id="CAF1491830.1"/>
    </source>
</evidence>
<evidence type="ECO:0000313" key="4">
    <source>
        <dbReference type="Proteomes" id="UP000677228"/>
    </source>
</evidence>
<feature type="non-terminal residue" evidence="2">
    <location>
        <position position="1"/>
    </location>
</feature>
<feature type="domain" description="Beta-lactamase-related" evidence="1">
    <location>
        <begin position="1"/>
        <end position="119"/>
    </location>
</feature>
<gene>
    <name evidence="2" type="ORF">OVA965_LOCUS36534</name>
    <name evidence="3" type="ORF">TMI583_LOCUS37542</name>
</gene>
<protein>
    <recommendedName>
        <fullName evidence="1">Beta-lactamase-related domain-containing protein</fullName>
    </recommendedName>
</protein>
<dbReference type="EMBL" id="CAJOBA010055143">
    <property type="protein sequence ID" value="CAF4280879.1"/>
    <property type="molecule type" value="Genomic_DNA"/>
</dbReference>
<evidence type="ECO:0000259" key="1">
    <source>
        <dbReference type="Pfam" id="PF00144"/>
    </source>
</evidence>
<proteinExistence type="predicted"/>
<dbReference type="Proteomes" id="UP000682733">
    <property type="component" value="Unassembled WGS sequence"/>
</dbReference>
<dbReference type="InterPro" id="IPR001466">
    <property type="entry name" value="Beta-lactam-related"/>
</dbReference>
<accession>A0A8S2FKA3</accession>
<dbReference type="Proteomes" id="UP000677228">
    <property type="component" value="Unassembled WGS sequence"/>
</dbReference>
<evidence type="ECO:0000313" key="3">
    <source>
        <dbReference type="EMBL" id="CAF4280879.1"/>
    </source>
</evidence>
<dbReference type="Gene3D" id="3.40.710.10">
    <property type="entry name" value="DD-peptidase/beta-lactamase superfamily"/>
    <property type="match status" value="2"/>
</dbReference>
<dbReference type="AlphaFoldDB" id="A0A8S2FKA3"/>
<dbReference type="InterPro" id="IPR012338">
    <property type="entry name" value="Beta-lactam/transpept-like"/>
</dbReference>